<dbReference type="RefSeq" id="WP_211429753.1">
    <property type="nucleotide sequence ID" value="NZ_CP072648.1"/>
</dbReference>
<dbReference type="InterPro" id="IPR034660">
    <property type="entry name" value="DinB/YfiT-like"/>
</dbReference>
<dbReference type="EMBL" id="CP072648">
    <property type="protein sequence ID" value="QUW03863.1"/>
    <property type="molecule type" value="Genomic_DNA"/>
</dbReference>
<name>A0ABX8BAA7_9BACT</name>
<protein>
    <recommendedName>
        <fullName evidence="3">DinB-like domain-containing protein</fullName>
    </recommendedName>
</protein>
<accession>A0ABX8BAA7</accession>
<proteinExistence type="predicted"/>
<reference evidence="1 2" key="1">
    <citation type="submission" date="2021-03" db="EMBL/GenBank/DDBJ databases">
        <title>Genomic and phenotypic characterization of Chloracidobacterium isolates provides evidence for multiple species.</title>
        <authorList>
            <person name="Saini M.K."/>
            <person name="Costas A.M.G."/>
            <person name="Tank M."/>
            <person name="Bryant D.A."/>
        </authorList>
    </citation>
    <scope>NUCLEOTIDE SEQUENCE [LARGE SCALE GENOMIC DNA]</scope>
    <source>
        <strain evidence="1 2">BV2-C</strain>
    </source>
</reference>
<gene>
    <name evidence="1" type="ORF">J8C06_05400</name>
</gene>
<dbReference type="SUPFAM" id="SSF109854">
    <property type="entry name" value="DinB/YfiT-like putative metalloenzymes"/>
    <property type="match status" value="1"/>
</dbReference>
<keyword evidence="2" id="KW-1185">Reference proteome</keyword>
<evidence type="ECO:0008006" key="3">
    <source>
        <dbReference type="Google" id="ProtNLM"/>
    </source>
</evidence>
<dbReference type="Gene3D" id="1.20.120.450">
    <property type="entry name" value="dinb family like domain"/>
    <property type="match status" value="1"/>
</dbReference>
<sequence>MPILRSLTQEYKQLLTEGQAYLADLPETALYWRPPLPYHDFNNRSGGEWFIAMAGGIEYVVNGILSNYWDHPAEWTMRETLSTPTRLGDYLSDVISLTSKLETALTDDDLAKIIYLPNPRQTTIGTLLVERLALAAQHYGQALATWRAFLSQPTLPDALSPESSSTSRPT</sequence>
<evidence type="ECO:0000313" key="2">
    <source>
        <dbReference type="Proteomes" id="UP000676506"/>
    </source>
</evidence>
<organism evidence="1 2">
    <name type="scientific">Chloracidobacterium validum</name>
    <dbReference type="NCBI Taxonomy" id="2821543"/>
    <lineage>
        <taxon>Bacteria</taxon>
        <taxon>Pseudomonadati</taxon>
        <taxon>Acidobacteriota</taxon>
        <taxon>Terriglobia</taxon>
        <taxon>Terriglobales</taxon>
        <taxon>Acidobacteriaceae</taxon>
        <taxon>Chloracidobacterium</taxon>
    </lineage>
</organism>
<dbReference type="Proteomes" id="UP000676506">
    <property type="component" value="Chromosome 1"/>
</dbReference>
<evidence type="ECO:0000313" key="1">
    <source>
        <dbReference type="EMBL" id="QUW03863.1"/>
    </source>
</evidence>